<proteinExistence type="predicted"/>
<reference evidence="1 2" key="1">
    <citation type="submission" date="2022-11" db="EMBL/GenBank/DDBJ databases">
        <title>Brucella sp. YY2X, whole genome shotgun sequencing project.</title>
        <authorList>
            <person name="Yang Y."/>
        </authorList>
    </citation>
    <scope>NUCLEOTIDE SEQUENCE [LARGE SCALE GENOMIC DNA]</scope>
    <source>
        <strain evidence="1 2">YY2X</strain>
    </source>
</reference>
<accession>A0ABT3QJK2</accession>
<evidence type="ECO:0008006" key="3">
    <source>
        <dbReference type="Google" id="ProtNLM"/>
    </source>
</evidence>
<dbReference type="Proteomes" id="UP001301216">
    <property type="component" value="Unassembled WGS sequence"/>
</dbReference>
<sequence>MVVPGRQLGKMACPAGWRHVMQQQKAALKEAYRKLVTETQIRHRGLEKIFSPAAADFIFKASYRAFQGKLNPF</sequence>
<protein>
    <recommendedName>
        <fullName evidence="3">Transposase</fullName>
    </recommendedName>
</protein>
<dbReference type="EMBL" id="JAPHAV010000001">
    <property type="protein sequence ID" value="MCX2695777.1"/>
    <property type="molecule type" value="Genomic_DNA"/>
</dbReference>
<keyword evidence="2" id="KW-1185">Reference proteome</keyword>
<dbReference type="RefSeq" id="WP_265982990.1">
    <property type="nucleotide sequence ID" value="NZ_JAPHAV010000001.1"/>
</dbReference>
<evidence type="ECO:0000313" key="1">
    <source>
        <dbReference type="EMBL" id="MCX2695777.1"/>
    </source>
</evidence>
<comment type="caution">
    <text evidence="1">The sequence shown here is derived from an EMBL/GenBank/DDBJ whole genome shotgun (WGS) entry which is preliminary data.</text>
</comment>
<name>A0ABT3QJK2_9HYPH</name>
<gene>
    <name evidence="1" type="ORF">OPR82_03185</name>
</gene>
<organism evidence="1 2">
    <name type="scientific">Ochrobactrum chromiisoli</name>
    <dbReference type="NCBI Taxonomy" id="2993941"/>
    <lineage>
        <taxon>Bacteria</taxon>
        <taxon>Pseudomonadati</taxon>
        <taxon>Pseudomonadota</taxon>
        <taxon>Alphaproteobacteria</taxon>
        <taxon>Hyphomicrobiales</taxon>
        <taxon>Brucellaceae</taxon>
        <taxon>Brucella/Ochrobactrum group</taxon>
        <taxon>Ochrobactrum</taxon>
    </lineage>
</organism>
<evidence type="ECO:0000313" key="2">
    <source>
        <dbReference type="Proteomes" id="UP001301216"/>
    </source>
</evidence>